<name>E6Q1C6_9ZZZZ</name>
<feature type="transmembrane region" description="Helical" evidence="1">
    <location>
        <begin position="58"/>
        <end position="77"/>
    </location>
</feature>
<organism evidence="2">
    <name type="scientific">mine drainage metagenome</name>
    <dbReference type="NCBI Taxonomy" id="410659"/>
    <lineage>
        <taxon>unclassified sequences</taxon>
        <taxon>metagenomes</taxon>
        <taxon>ecological metagenomes</taxon>
    </lineage>
</organism>
<keyword evidence="1" id="KW-0812">Transmembrane</keyword>
<keyword evidence="1" id="KW-1133">Transmembrane helix</keyword>
<gene>
    <name evidence="2" type="ORF">CARN4_0337</name>
</gene>
<feature type="transmembrane region" description="Helical" evidence="1">
    <location>
        <begin position="89"/>
        <end position="109"/>
    </location>
</feature>
<feature type="transmembrane region" description="Helical" evidence="1">
    <location>
        <begin position="188"/>
        <end position="212"/>
    </location>
</feature>
<sequence>MGLSTRRASLRRQQTEISRERHLPAGGADLHFRGVVRYGDPSKRRGVRAPVAPLTSRWPKSCSVVVLVAALVADAIWAHRSFPGGTREFWIFGSPAAWIVWLLLLFTVTHREDRRTLAIIVSIVAVALFFIALPDPCGGPFALSLLGMLPAAVLVSIPLLGKALLVSISFVLLASVPRRLRFAAIPLWIPWVLSIIACLILVTGGFLIGTHWQGTTPCDL</sequence>
<comment type="caution">
    <text evidence="2">The sequence shown here is derived from an EMBL/GenBank/DDBJ whole genome shotgun (WGS) entry which is preliminary data.</text>
</comment>
<reference evidence="2" key="1">
    <citation type="submission" date="2009-10" db="EMBL/GenBank/DDBJ databases">
        <title>Diversity of trophic interactions inside an arsenic-rich microbial ecosystem.</title>
        <authorList>
            <person name="Bertin P.N."/>
            <person name="Heinrich-Salmeron A."/>
            <person name="Pelletier E."/>
            <person name="Goulhen-Chollet F."/>
            <person name="Arsene-Ploetze F."/>
            <person name="Gallien S."/>
            <person name="Calteau A."/>
            <person name="Vallenet D."/>
            <person name="Casiot C."/>
            <person name="Chane-Woon-Ming B."/>
            <person name="Giloteaux L."/>
            <person name="Barakat M."/>
            <person name="Bonnefoy V."/>
            <person name="Bruneel O."/>
            <person name="Chandler M."/>
            <person name="Cleiss J."/>
            <person name="Duran R."/>
            <person name="Elbaz-Poulichet F."/>
            <person name="Fonknechten N."/>
            <person name="Lauga B."/>
            <person name="Mornico D."/>
            <person name="Ortet P."/>
            <person name="Schaeffer C."/>
            <person name="Siguier P."/>
            <person name="Alexander Thil Smith A."/>
            <person name="Van Dorsselaer A."/>
            <person name="Weissenbach J."/>
            <person name="Medigue C."/>
            <person name="Le Paslier D."/>
        </authorList>
    </citation>
    <scope>NUCLEOTIDE SEQUENCE</scope>
</reference>
<dbReference type="AlphaFoldDB" id="E6Q1C6"/>
<keyword evidence="1" id="KW-0472">Membrane</keyword>
<evidence type="ECO:0000313" key="2">
    <source>
        <dbReference type="EMBL" id="CBI00986.1"/>
    </source>
</evidence>
<feature type="transmembrane region" description="Helical" evidence="1">
    <location>
        <begin position="153"/>
        <end position="176"/>
    </location>
</feature>
<protein>
    <submittedName>
        <fullName evidence="2">Uncharacterized protein</fullName>
    </submittedName>
</protein>
<dbReference type="EMBL" id="CABO01000012">
    <property type="protein sequence ID" value="CBI00986.1"/>
    <property type="molecule type" value="Genomic_DNA"/>
</dbReference>
<feature type="transmembrane region" description="Helical" evidence="1">
    <location>
        <begin position="116"/>
        <end position="133"/>
    </location>
</feature>
<accession>E6Q1C6</accession>
<proteinExistence type="predicted"/>
<evidence type="ECO:0000256" key="1">
    <source>
        <dbReference type="SAM" id="Phobius"/>
    </source>
</evidence>